<sequence length="185" mass="19371">MNVKSDVRLSIAERRRAMPDADRSVARAAIRTAVLARVGALGPAQGSVIAAYEPLRTEPGSVELLAALTAAGYRVLVPLTLPDKDLDWVEWASPDSPSGQAPALGKDAITSADLVLVPAFAVAPDGARLGRGGGSYDRALARVRATVPVAALLYAGELLPEVPVDPWDRPVNAVVQPDGWHELGV</sequence>
<evidence type="ECO:0000313" key="6">
    <source>
        <dbReference type="Proteomes" id="UP001056336"/>
    </source>
</evidence>
<evidence type="ECO:0000256" key="1">
    <source>
        <dbReference type="ARBA" id="ARBA00010638"/>
    </source>
</evidence>
<dbReference type="InterPro" id="IPR037171">
    <property type="entry name" value="NagB/RpiA_transferase-like"/>
</dbReference>
<keyword evidence="4" id="KW-0460">Magnesium</keyword>
<comment type="similarity">
    <text evidence="1 4">Belongs to the 5-formyltetrahydrofolate cyclo-ligase family.</text>
</comment>
<keyword evidence="3 4" id="KW-0067">ATP-binding</keyword>
<comment type="catalytic activity">
    <reaction evidence="4">
        <text>(6S)-5-formyl-5,6,7,8-tetrahydrofolate + ATP = (6R)-5,10-methenyltetrahydrofolate + ADP + phosphate</text>
        <dbReference type="Rhea" id="RHEA:10488"/>
        <dbReference type="ChEBI" id="CHEBI:30616"/>
        <dbReference type="ChEBI" id="CHEBI:43474"/>
        <dbReference type="ChEBI" id="CHEBI:57455"/>
        <dbReference type="ChEBI" id="CHEBI:57457"/>
        <dbReference type="ChEBI" id="CHEBI:456216"/>
        <dbReference type="EC" id="6.3.3.2"/>
    </reaction>
</comment>
<keyword evidence="5" id="KW-0436">Ligase</keyword>
<keyword evidence="4" id="KW-0479">Metal-binding</keyword>
<dbReference type="InterPro" id="IPR024185">
    <property type="entry name" value="FTHF_cligase-like_sf"/>
</dbReference>
<keyword evidence="2 4" id="KW-0547">Nucleotide-binding</keyword>
<dbReference type="EC" id="6.3.3.2" evidence="4"/>
<reference evidence="5" key="2">
    <citation type="submission" date="2022-05" db="EMBL/GenBank/DDBJ databases">
        <authorList>
            <person name="Kim J.-S."/>
            <person name="Lee K."/>
            <person name="Suh M."/>
            <person name="Eom M."/>
            <person name="Kim J.-S."/>
            <person name="Kim D.-S."/>
            <person name="Ko S.-H."/>
            <person name="Shin Y."/>
            <person name="Lee J.-S."/>
        </authorList>
    </citation>
    <scope>NUCLEOTIDE SEQUENCE</scope>
    <source>
        <strain evidence="5">N237</strain>
    </source>
</reference>
<protein>
    <recommendedName>
        <fullName evidence="4">5-formyltetrahydrofolate cyclo-ligase</fullName>
        <ecNumber evidence="4">6.3.3.2</ecNumber>
    </recommendedName>
</protein>
<organism evidence="5 6">
    <name type="scientific">Jatrophihabitans telluris</name>
    <dbReference type="NCBI Taxonomy" id="2038343"/>
    <lineage>
        <taxon>Bacteria</taxon>
        <taxon>Bacillati</taxon>
        <taxon>Actinomycetota</taxon>
        <taxon>Actinomycetes</taxon>
        <taxon>Jatrophihabitantales</taxon>
        <taxon>Jatrophihabitantaceae</taxon>
        <taxon>Jatrophihabitans</taxon>
    </lineage>
</organism>
<dbReference type="EMBL" id="CP097332">
    <property type="protein sequence ID" value="UQX89238.1"/>
    <property type="molecule type" value="Genomic_DNA"/>
</dbReference>
<reference evidence="5" key="1">
    <citation type="journal article" date="2018" name="Int. J. Syst. Evol. Microbiol.">
        <title>Jatrophihabitans telluris sp. nov., isolated from sediment soil of lava forest wetlands and the emended description of the genus Jatrophihabitans.</title>
        <authorList>
            <person name="Lee K.C."/>
            <person name="Suh M.K."/>
            <person name="Eom M.K."/>
            <person name="Kim K.K."/>
            <person name="Kim J.S."/>
            <person name="Kim D.S."/>
            <person name="Ko S.H."/>
            <person name="Shin Y.K."/>
            <person name="Lee J.S."/>
        </authorList>
    </citation>
    <scope>NUCLEOTIDE SEQUENCE</scope>
    <source>
        <strain evidence="5">N237</strain>
    </source>
</reference>
<dbReference type="InterPro" id="IPR002698">
    <property type="entry name" value="FTHF_cligase"/>
</dbReference>
<evidence type="ECO:0000256" key="4">
    <source>
        <dbReference type="RuleBase" id="RU361279"/>
    </source>
</evidence>
<accession>A0ABY4R025</accession>
<comment type="cofactor">
    <cofactor evidence="4">
        <name>Mg(2+)</name>
        <dbReference type="ChEBI" id="CHEBI:18420"/>
    </cofactor>
</comment>
<dbReference type="Proteomes" id="UP001056336">
    <property type="component" value="Chromosome"/>
</dbReference>
<dbReference type="PANTHER" id="PTHR23407:SF1">
    <property type="entry name" value="5-FORMYLTETRAHYDROFOLATE CYCLO-LIGASE"/>
    <property type="match status" value="1"/>
</dbReference>
<dbReference type="Gene3D" id="3.40.50.10420">
    <property type="entry name" value="NagB/RpiA/CoA transferase-like"/>
    <property type="match status" value="1"/>
</dbReference>
<dbReference type="NCBIfam" id="TIGR02727">
    <property type="entry name" value="MTHFS_bact"/>
    <property type="match status" value="1"/>
</dbReference>
<name>A0ABY4R025_9ACTN</name>
<gene>
    <name evidence="5" type="ORF">M6D93_04345</name>
</gene>
<evidence type="ECO:0000313" key="5">
    <source>
        <dbReference type="EMBL" id="UQX89238.1"/>
    </source>
</evidence>
<dbReference type="GO" id="GO:0030272">
    <property type="term" value="F:5-formyltetrahydrofolate cyclo-ligase activity"/>
    <property type="evidence" value="ECO:0007669"/>
    <property type="project" value="UniProtKB-EC"/>
</dbReference>
<evidence type="ECO:0000256" key="2">
    <source>
        <dbReference type="ARBA" id="ARBA00022741"/>
    </source>
</evidence>
<keyword evidence="6" id="KW-1185">Reference proteome</keyword>
<proteinExistence type="inferred from homology"/>
<dbReference type="SUPFAM" id="SSF100950">
    <property type="entry name" value="NagB/RpiA/CoA transferase-like"/>
    <property type="match status" value="1"/>
</dbReference>
<dbReference type="Pfam" id="PF01812">
    <property type="entry name" value="5-FTHF_cyc-lig"/>
    <property type="match status" value="1"/>
</dbReference>
<evidence type="ECO:0000256" key="3">
    <source>
        <dbReference type="ARBA" id="ARBA00022840"/>
    </source>
</evidence>
<dbReference type="RefSeq" id="WP_249773134.1">
    <property type="nucleotide sequence ID" value="NZ_CP097332.1"/>
</dbReference>
<dbReference type="PANTHER" id="PTHR23407">
    <property type="entry name" value="ATPASE INHIBITOR/5-FORMYLTETRAHYDROFOLATE CYCLO-LIGASE"/>
    <property type="match status" value="1"/>
</dbReference>
<dbReference type="PIRSF" id="PIRSF006806">
    <property type="entry name" value="FTHF_cligase"/>
    <property type="match status" value="1"/>
</dbReference>